<evidence type="ECO:0000313" key="1">
    <source>
        <dbReference type="EMBL" id="GAA0157280.1"/>
    </source>
</evidence>
<dbReference type="EMBL" id="BAABME010003071">
    <property type="protein sequence ID" value="GAA0157280.1"/>
    <property type="molecule type" value="Genomic_DNA"/>
</dbReference>
<organism evidence="1 2">
    <name type="scientific">Lithospermum erythrorhizon</name>
    <name type="common">Purple gromwell</name>
    <name type="synonym">Lithospermum officinale var. erythrorhizon</name>
    <dbReference type="NCBI Taxonomy" id="34254"/>
    <lineage>
        <taxon>Eukaryota</taxon>
        <taxon>Viridiplantae</taxon>
        <taxon>Streptophyta</taxon>
        <taxon>Embryophyta</taxon>
        <taxon>Tracheophyta</taxon>
        <taxon>Spermatophyta</taxon>
        <taxon>Magnoliopsida</taxon>
        <taxon>eudicotyledons</taxon>
        <taxon>Gunneridae</taxon>
        <taxon>Pentapetalae</taxon>
        <taxon>asterids</taxon>
        <taxon>lamiids</taxon>
        <taxon>Boraginales</taxon>
        <taxon>Boraginaceae</taxon>
        <taxon>Boraginoideae</taxon>
        <taxon>Lithospermeae</taxon>
        <taxon>Lithospermum</taxon>
    </lineage>
</organism>
<evidence type="ECO:0008006" key="3">
    <source>
        <dbReference type="Google" id="ProtNLM"/>
    </source>
</evidence>
<dbReference type="PANTHER" id="PTHR11439">
    <property type="entry name" value="GAG-POL-RELATED RETROTRANSPOSON"/>
    <property type="match status" value="1"/>
</dbReference>
<protein>
    <recommendedName>
        <fullName evidence="3">Retrovirus-related Pol polyprotein from transposon TNT 1-94</fullName>
    </recommendedName>
</protein>
<dbReference type="Proteomes" id="UP001454036">
    <property type="component" value="Unassembled WGS sequence"/>
</dbReference>
<reference evidence="1 2" key="1">
    <citation type="submission" date="2024-01" db="EMBL/GenBank/DDBJ databases">
        <title>The complete chloroplast genome sequence of Lithospermum erythrorhizon: insights into the phylogenetic relationship among Boraginaceae species and the maternal lineages of purple gromwells.</title>
        <authorList>
            <person name="Okada T."/>
            <person name="Watanabe K."/>
        </authorList>
    </citation>
    <scope>NUCLEOTIDE SEQUENCE [LARGE SCALE GENOMIC DNA]</scope>
</reference>
<comment type="caution">
    <text evidence="1">The sequence shown here is derived from an EMBL/GenBank/DDBJ whole genome shotgun (WGS) entry which is preliminary data.</text>
</comment>
<dbReference type="AlphaFoldDB" id="A0AAV3Q3T8"/>
<gene>
    <name evidence="1" type="ORF">LIER_14583</name>
</gene>
<name>A0AAV3Q3T8_LITER</name>
<dbReference type="CDD" id="cd09272">
    <property type="entry name" value="RNase_HI_RT_Ty1"/>
    <property type="match status" value="1"/>
</dbReference>
<dbReference type="PANTHER" id="PTHR11439:SF467">
    <property type="entry name" value="INTEGRASE CATALYTIC DOMAIN-CONTAINING PROTEIN"/>
    <property type="match status" value="1"/>
</dbReference>
<accession>A0AAV3Q3T8</accession>
<keyword evidence="2" id="KW-1185">Reference proteome</keyword>
<sequence length="214" mass="24415">MKNLGLAKKILGMQIIRDKHRGTLQLSQSEYIKCVEEDKDYMAKVPYASAIRSLMYAMVCTRPNIGHAMGIVSRYMSNSEKFHWEAIKWILRYLRATIDKCLYFGNDELKIQGYIDADFGGEVDHRKSTTDYIFTVGNTSVSWMSQLQKIVALSTTEAEYVAITKASKEVIWLRENEVLTLGKIQEAKNPTDMLTKTVTIDKLKMCSTLVGLHE</sequence>
<evidence type="ECO:0000313" key="2">
    <source>
        <dbReference type="Proteomes" id="UP001454036"/>
    </source>
</evidence>
<proteinExistence type="predicted"/>